<dbReference type="EC" id="3.2.2.21" evidence="3"/>
<dbReference type="InterPro" id="IPR003265">
    <property type="entry name" value="HhH-GPD_domain"/>
</dbReference>
<evidence type="ECO:0000313" key="7">
    <source>
        <dbReference type="EMBL" id="BBL69904.1"/>
    </source>
</evidence>
<keyword evidence="5" id="KW-0234">DNA repair</keyword>
<dbReference type="InterPro" id="IPR051912">
    <property type="entry name" value="Alkylbase_DNA_Glycosylase/TA"/>
</dbReference>
<comment type="catalytic activity">
    <reaction evidence="1">
        <text>Hydrolysis of alkylated DNA, releasing 3-methyladenine, 3-methylguanine, 7-methylguanine and 7-methyladenine.</text>
        <dbReference type="EC" id="3.2.2.21"/>
    </reaction>
</comment>
<feature type="domain" description="HhH-GPD" evidence="6">
    <location>
        <begin position="52"/>
        <end position="206"/>
    </location>
</feature>
<dbReference type="GO" id="GO:0008725">
    <property type="term" value="F:DNA-3-methyladenine glycosylase activity"/>
    <property type="evidence" value="ECO:0007669"/>
    <property type="project" value="TreeGrafter"/>
</dbReference>
<accession>A0A8D4VNQ5</accession>
<gene>
    <name evidence="7" type="ORF">MoryE10_05100</name>
</gene>
<evidence type="ECO:0000313" key="8">
    <source>
        <dbReference type="Proteomes" id="UP000824988"/>
    </source>
</evidence>
<evidence type="ECO:0000256" key="2">
    <source>
        <dbReference type="ARBA" id="ARBA00010817"/>
    </source>
</evidence>
<dbReference type="EMBL" id="AP019782">
    <property type="protein sequence ID" value="BBL69904.1"/>
    <property type="molecule type" value="Genomic_DNA"/>
</dbReference>
<reference evidence="7" key="1">
    <citation type="submission" date="2019-06" db="EMBL/GenBank/DDBJ databases">
        <title>Complete genome sequence of Methylogaea oryzae strain JCM16910.</title>
        <authorList>
            <person name="Asakawa S."/>
        </authorList>
    </citation>
    <scope>NUCLEOTIDE SEQUENCE</scope>
    <source>
        <strain evidence="7">E10</strain>
    </source>
</reference>
<proteinExistence type="inferred from homology"/>
<dbReference type="GO" id="GO:0032993">
    <property type="term" value="C:protein-DNA complex"/>
    <property type="evidence" value="ECO:0007669"/>
    <property type="project" value="TreeGrafter"/>
</dbReference>
<evidence type="ECO:0000256" key="1">
    <source>
        <dbReference type="ARBA" id="ARBA00000086"/>
    </source>
</evidence>
<dbReference type="PANTHER" id="PTHR43003:SF5">
    <property type="entry name" value="DNA-3-METHYLADENINE GLYCOSYLASE"/>
    <property type="match status" value="1"/>
</dbReference>
<comment type="similarity">
    <text evidence="2">Belongs to the alkylbase DNA glycosidase AlkA family.</text>
</comment>
<evidence type="ECO:0000256" key="4">
    <source>
        <dbReference type="ARBA" id="ARBA00022763"/>
    </source>
</evidence>
<dbReference type="GO" id="GO:0006307">
    <property type="term" value="P:DNA alkylation repair"/>
    <property type="evidence" value="ECO:0007669"/>
    <property type="project" value="TreeGrafter"/>
</dbReference>
<name>A0A8D4VNQ5_9GAMM</name>
<dbReference type="RefSeq" id="WP_221048104.1">
    <property type="nucleotide sequence ID" value="NZ_AP019782.1"/>
</dbReference>
<dbReference type="AlphaFoldDB" id="A0A8D4VNQ5"/>
<dbReference type="Proteomes" id="UP000824988">
    <property type="component" value="Chromosome"/>
</dbReference>
<evidence type="ECO:0000256" key="3">
    <source>
        <dbReference type="ARBA" id="ARBA00012000"/>
    </source>
</evidence>
<dbReference type="GO" id="GO:0006285">
    <property type="term" value="P:base-excision repair, AP site formation"/>
    <property type="evidence" value="ECO:0007669"/>
    <property type="project" value="TreeGrafter"/>
</dbReference>
<dbReference type="KEGG" id="moz:MoryE10_05100"/>
<keyword evidence="8" id="KW-1185">Reference proteome</keyword>
<evidence type="ECO:0000256" key="5">
    <source>
        <dbReference type="ARBA" id="ARBA00023204"/>
    </source>
</evidence>
<evidence type="ECO:0000259" key="6">
    <source>
        <dbReference type="SMART" id="SM00478"/>
    </source>
</evidence>
<protein>
    <recommendedName>
        <fullName evidence="3">DNA-3-methyladenine glycosylase II</fullName>
        <ecNumber evidence="3">3.2.2.21</ecNumber>
    </recommendedName>
</protein>
<dbReference type="GO" id="GO:0032131">
    <property type="term" value="F:alkylated DNA binding"/>
    <property type="evidence" value="ECO:0007669"/>
    <property type="project" value="TreeGrafter"/>
</dbReference>
<keyword evidence="7" id="KW-0326">Glycosidase</keyword>
<dbReference type="PANTHER" id="PTHR43003">
    <property type="entry name" value="DNA-3-METHYLADENINE GLYCOSYLASE"/>
    <property type="match status" value="1"/>
</dbReference>
<dbReference type="GO" id="GO:0005737">
    <property type="term" value="C:cytoplasm"/>
    <property type="evidence" value="ECO:0007669"/>
    <property type="project" value="TreeGrafter"/>
</dbReference>
<sequence length="206" mass="23146">MYIHPPHHPLHPAERHLRAADPLMAQLIDRHGPCALAEPPPSHFHVLIKTVIDQQLSVKVAQRIADRLLAAQGGERFVAETLLELEEEVLRGIGLSRGKIRYIRGLAEAVASGRLDLEELRKQPDAAVARELTAYPGVGPWTAEVFLMFAFQRSDILPLGDLALRNAIRRHCELAAEAPRDDYFAAAEKWRPYRSIASWYLWAAVD</sequence>
<dbReference type="CDD" id="cd00056">
    <property type="entry name" value="ENDO3c"/>
    <property type="match status" value="1"/>
</dbReference>
<keyword evidence="7" id="KW-0378">Hydrolase</keyword>
<keyword evidence="4" id="KW-0227">DNA damage</keyword>
<dbReference type="FunFam" id="1.10.340.30:FF:000004">
    <property type="entry name" value="DNA-3-methyladenine glycosylase II"/>
    <property type="match status" value="1"/>
</dbReference>
<dbReference type="GO" id="GO:0043916">
    <property type="term" value="F:DNA-7-methylguanine glycosylase activity"/>
    <property type="evidence" value="ECO:0007669"/>
    <property type="project" value="TreeGrafter"/>
</dbReference>
<dbReference type="SMART" id="SM00478">
    <property type="entry name" value="ENDO3c"/>
    <property type="match status" value="1"/>
</dbReference>
<organism evidence="7 8">
    <name type="scientific">Methylogaea oryzae</name>
    <dbReference type="NCBI Taxonomy" id="1295382"/>
    <lineage>
        <taxon>Bacteria</taxon>
        <taxon>Pseudomonadati</taxon>
        <taxon>Pseudomonadota</taxon>
        <taxon>Gammaproteobacteria</taxon>
        <taxon>Methylococcales</taxon>
        <taxon>Methylococcaceae</taxon>
        <taxon>Methylogaea</taxon>
    </lineage>
</organism>
<dbReference type="Pfam" id="PF00730">
    <property type="entry name" value="HhH-GPD"/>
    <property type="match status" value="1"/>
</dbReference>